<evidence type="ECO:0000313" key="5">
    <source>
        <dbReference type="EMBL" id="BBL70546.1"/>
    </source>
</evidence>
<evidence type="ECO:0000256" key="1">
    <source>
        <dbReference type="ARBA" id="ARBA00007409"/>
    </source>
</evidence>
<proteinExistence type="inferred from homology"/>
<name>A0A8D5AJY6_9GAMM</name>
<reference evidence="5" key="1">
    <citation type="submission" date="2019-06" db="EMBL/GenBank/DDBJ databases">
        <title>Complete genome sequence of Methylogaea oryzae strain JCM16910.</title>
        <authorList>
            <person name="Asakawa S."/>
        </authorList>
    </citation>
    <scope>NUCLEOTIDE SEQUENCE</scope>
    <source>
        <strain evidence="5">E10</strain>
    </source>
</reference>
<keyword evidence="2" id="KW-0808">Transferase</keyword>
<keyword evidence="6" id="KW-1185">Reference proteome</keyword>
<dbReference type="InterPro" id="IPR004045">
    <property type="entry name" value="Glutathione_S-Trfase_N"/>
</dbReference>
<protein>
    <submittedName>
        <fullName evidence="5">Glutathione S-transferase</fullName>
    </submittedName>
</protein>
<dbReference type="FunFam" id="3.40.30.10:FF:000039">
    <property type="entry name" value="Glutathione S-transferase domain"/>
    <property type="match status" value="1"/>
</dbReference>
<evidence type="ECO:0000259" key="4">
    <source>
        <dbReference type="PROSITE" id="PS50405"/>
    </source>
</evidence>
<dbReference type="GO" id="GO:0016740">
    <property type="term" value="F:transferase activity"/>
    <property type="evidence" value="ECO:0007669"/>
    <property type="project" value="UniProtKB-KW"/>
</dbReference>
<feature type="domain" description="GST N-terminal" evidence="3">
    <location>
        <begin position="1"/>
        <end position="80"/>
    </location>
</feature>
<sequence length="197" mass="21425">MKLYDMELSGNCYKIRLFCALLGLDCESVAVDLFKGEQKSAAFLQLNPRGQVPVLDDGGTVVWDSMAILVYLAKKYGGESWLPGEAEALARVMQWLALSENEILYGLARARVIKLFNRPGDLAQCQQLGKAGLAVLESRLANGSWLAGDGPTIADIACYPYVALAPEGDVALDDYPQVRQWIARIQALPGYVGMPGL</sequence>
<dbReference type="InterPro" id="IPR010987">
    <property type="entry name" value="Glutathione-S-Trfase_C-like"/>
</dbReference>
<dbReference type="InterPro" id="IPR040079">
    <property type="entry name" value="Glutathione_S-Trfase"/>
</dbReference>
<dbReference type="Pfam" id="PF13410">
    <property type="entry name" value="GST_C_2"/>
    <property type="match status" value="1"/>
</dbReference>
<dbReference type="PROSITE" id="PS50405">
    <property type="entry name" value="GST_CTER"/>
    <property type="match status" value="1"/>
</dbReference>
<dbReference type="KEGG" id="moz:MoryE10_11520"/>
<dbReference type="Pfam" id="PF02798">
    <property type="entry name" value="GST_N"/>
    <property type="match status" value="1"/>
</dbReference>
<gene>
    <name evidence="5" type="ORF">MoryE10_11520</name>
</gene>
<feature type="domain" description="GST C-terminal" evidence="4">
    <location>
        <begin position="85"/>
        <end position="197"/>
    </location>
</feature>
<dbReference type="SFLD" id="SFLDG00358">
    <property type="entry name" value="Main_(cytGST)"/>
    <property type="match status" value="1"/>
</dbReference>
<dbReference type="SFLD" id="SFLDG01151">
    <property type="entry name" value="Main.2:_Nu-like"/>
    <property type="match status" value="1"/>
</dbReference>
<dbReference type="PANTHER" id="PTHR44051">
    <property type="entry name" value="GLUTATHIONE S-TRANSFERASE-RELATED"/>
    <property type="match status" value="1"/>
</dbReference>
<dbReference type="PROSITE" id="PS50404">
    <property type="entry name" value="GST_NTER"/>
    <property type="match status" value="1"/>
</dbReference>
<dbReference type="CDD" id="cd03206">
    <property type="entry name" value="GST_C_7"/>
    <property type="match status" value="1"/>
</dbReference>
<dbReference type="Proteomes" id="UP000824988">
    <property type="component" value="Chromosome"/>
</dbReference>
<accession>A0A8D5AJY6</accession>
<dbReference type="AlphaFoldDB" id="A0A8D5AJY6"/>
<evidence type="ECO:0000259" key="3">
    <source>
        <dbReference type="PROSITE" id="PS50404"/>
    </source>
</evidence>
<comment type="similarity">
    <text evidence="1">Belongs to the GST superfamily.</text>
</comment>
<evidence type="ECO:0000313" key="6">
    <source>
        <dbReference type="Proteomes" id="UP000824988"/>
    </source>
</evidence>
<dbReference type="SFLD" id="SFLDS00019">
    <property type="entry name" value="Glutathione_Transferase_(cytos"/>
    <property type="match status" value="1"/>
</dbReference>
<dbReference type="RefSeq" id="WP_246598966.1">
    <property type="nucleotide sequence ID" value="NZ_AP019782.1"/>
</dbReference>
<dbReference type="CDD" id="cd03056">
    <property type="entry name" value="GST_N_4"/>
    <property type="match status" value="1"/>
</dbReference>
<dbReference type="PANTHER" id="PTHR44051:SF2">
    <property type="entry name" value="HYPOTHETICAL GLUTATHIONE S-TRANSFERASE LIKE PROTEIN"/>
    <property type="match status" value="1"/>
</dbReference>
<organism evidence="5 6">
    <name type="scientific">Methylogaea oryzae</name>
    <dbReference type="NCBI Taxonomy" id="1295382"/>
    <lineage>
        <taxon>Bacteria</taxon>
        <taxon>Pseudomonadati</taxon>
        <taxon>Pseudomonadota</taxon>
        <taxon>Gammaproteobacteria</taxon>
        <taxon>Methylococcales</taxon>
        <taxon>Methylococcaceae</taxon>
        <taxon>Methylogaea</taxon>
    </lineage>
</organism>
<dbReference type="EMBL" id="AP019782">
    <property type="protein sequence ID" value="BBL70546.1"/>
    <property type="molecule type" value="Genomic_DNA"/>
</dbReference>
<evidence type="ECO:0000256" key="2">
    <source>
        <dbReference type="ARBA" id="ARBA00022679"/>
    </source>
</evidence>